<dbReference type="EMBL" id="BLAL01000206">
    <property type="protein sequence ID" value="GES91618.1"/>
    <property type="molecule type" value="Genomic_DNA"/>
</dbReference>
<organism evidence="2 3">
    <name type="scientific">Rhizophagus clarus</name>
    <dbReference type="NCBI Taxonomy" id="94130"/>
    <lineage>
        <taxon>Eukaryota</taxon>
        <taxon>Fungi</taxon>
        <taxon>Fungi incertae sedis</taxon>
        <taxon>Mucoromycota</taxon>
        <taxon>Glomeromycotina</taxon>
        <taxon>Glomeromycetes</taxon>
        <taxon>Glomerales</taxon>
        <taxon>Glomeraceae</taxon>
        <taxon>Rhizophagus</taxon>
    </lineage>
</organism>
<sequence>MSNERYYAIFIEKELLAIPWIDFLFLKLVNKSKNGLSFFTVIVEINNIPFLSMDEREKVTSMSLLPLLSSNDPIKREKKNGNKEKNHKQWNRFVTN</sequence>
<feature type="region of interest" description="Disordered" evidence="1">
    <location>
        <begin position="73"/>
        <end position="96"/>
    </location>
</feature>
<evidence type="ECO:0000313" key="2">
    <source>
        <dbReference type="EMBL" id="GES91618.1"/>
    </source>
</evidence>
<dbReference type="AlphaFoldDB" id="A0A8H3LUP7"/>
<proteinExistence type="predicted"/>
<accession>A0A8H3LUP7</accession>
<gene>
    <name evidence="2" type="ORF">RCL2_001842100</name>
</gene>
<comment type="caution">
    <text evidence="2">The sequence shown here is derived from an EMBL/GenBank/DDBJ whole genome shotgun (WGS) entry which is preliminary data.</text>
</comment>
<reference evidence="2" key="1">
    <citation type="submission" date="2019-10" db="EMBL/GenBank/DDBJ databases">
        <title>Conservation and host-specific expression of non-tandemly repeated heterogenous ribosome RNA gene in arbuscular mycorrhizal fungi.</title>
        <authorList>
            <person name="Maeda T."/>
            <person name="Kobayashi Y."/>
            <person name="Nakagawa T."/>
            <person name="Ezawa T."/>
            <person name="Yamaguchi K."/>
            <person name="Bino T."/>
            <person name="Nishimoto Y."/>
            <person name="Shigenobu S."/>
            <person name="Kawaguchi M."/>
        </authorList>
    </citation>
    <scope>NUCLEOTIDE SEQUENCE</scope>
    <source>
        <strain evidence="2">HR1</strain>
    </source>
</reference>
<dbReference type="Proteomes" id="UP000615446">
    <property type="component" value="Unassembled WGS sequence"/>
</dbReference>
<evidence type="ECO:0000313" key="3">
    <source>
        <dbReference type="Proteomes" id="UP000615446"/>
    </source>
</evidence>
<evidence type="ECO:0000256" key="1">
    <source>
        <dbReference type="SAM" id="MobiDB-lite"/>
    </source>
</evidence>
<name>A0A8H3LUP7_9GLOM</name>
<feature type="compositionally biased region" description="Basic and acidic residues" evidence="1">
    <location>
        <begin position="73"/>
        <end position="84"/>
    </location>
</feature>
<protein>
    <submittedName>
        <fullName evidence="2">Uncharacterized protein</fullName>
    </submittedName>
</protein>